<keyword evidence="2" id="KW-1185">Reference proteome</keyword>
<dbReference type="Proteomes" id="UP001243330">
    <property type="component" value="Unassembled WGS sequence"/>
</dbReference>
<organism evidence="1 2">
    <name type="scientific">Colletotrichum chrysophilum</name>
    <dbReference type="NCBI Taxonomy" id="1836956"/>
    <lineage>
        <taxon>Eukaryota</taxon>
        <taxon>Fungi</taxon>
        <taxon>Dikarya</taxon>
        <taxon>Ascomycota</taxon>
        <taxon>Pezizomycotina</taxon>
        <taxon>Sordariomycetes</taxon>
        <taxon>Hypocreomycetidae</taxon>
        <taxon>Glomerellales</taxon>
        <taxon>Glomerellaceae</taxon>
        <taxon>Colletotrichum</taxon>
        <taxon>Colletotrichum gloeosporioides species complex</taxon>
    </lineage>
</organism>
<evidence type="ECO:0000313" key="1">
    <source>
        <dbReference type="EMBL" id="KAK1857021.1"/>
    </source>
</evidence>
<dbReference type="EMBL" id="JAQOWY010000003">
    <property type="protein sequence ID" value="KAK1857021.1"/>
    <property type="molecule type" value="Genomic_DNA"/>
</dbReference>
<evidence type="ECO:0000313" key="2">
    <source>
        <dbReference type="Proteomes" id="UP001243330"/>
    </source>
</evidence>
<dbReference type="AlphaFoldDB" id="A0AAD9AYT5"/>
<comment type="caution">
    <text evidence="1">The sequence shown here is derived from an EMBL/GenBank/DDBJ whole genome shotgun (WGS) entry which is preliminary data.</text>
</comment>
<protein>
    <submittedName>
        <fullName evidence="1">Uncharacterized protein</fullName>
    </submittedName>
</protein>
<reference evidence="1" key="1">
    <citation type="submission" date="2023-01" db="EMBL/GenBank/DDBJ databases">
        <title>Colletotrichum chrysophilum M932 genome sequence.</title>
        <authorList>
            <person name="Baroncelli R."/>
        </authorList>
    </citation>
    <scope>NUCLEOTIDE SEQUENCE</scope>
    <source>
        <strain evidence="1">M932</strain>
    </source>
</reference>
<gene>
    <name evidence="1" type="ORF">CCHR01_00364</name>
</gene>
<accession>A0AAD9AYT5</accession>
<proteinExistence type="predicted"/>
<name>A0AAD9AYT5_9PEZI</name>
<sequence length="195" mass="21442">MRQCDDGWDGEEWRQTTGRQATRLAGLDADGRGRWREKSRGRWWLTKAAINVRASADLRGALLRVAAGVARWPDLVGLRLVDDDGRSRWRTRTRYVKSRGQEVEGPSPAAGRMECRRRGERSSACAFVGVGSRRWIATSSVSVASIVGGHGNGLCVALAQLQLASVRIFGIGQRVSSTVEASGFRLPKSVLFVLY</sequence>